<organism evidence="2 3">
    <name type="scientific">Plakobranchus ocellatus</name>
    <dbReference type="NCBI Taxonomy" id="259542"/>
    <lineage>
        <taxon>Eukaryota</taxon>
        <taxon>Metazoa</taxon>
        <taxon>Spiralia</taxon>
        <taxon>Lophotrochozoa</taxon>
        <taxon>Mollusca</taxon>
        <taxon>Gastropoda</taxon>
        <taxon>Heterobranchia</taxon>
        <taxon>Euthyneura</taxon>
        <taxon>Panpulmonata</taxon>
        <taxon>Sacoglossa</taxon>
        <taxon>Placobranchoidea</taxon>
        <taxon>Plakobranchidae</taxon>
        <taxon>Plakobranchus</taxon>
    </lineage>
</organism>
<evidence type="ECO:0000256" key="1">
    <source>
        <dbReference type="SAM" id="MobiDB-lite"/>
    </source>
</evidence>
<proteinExistence type="predicted"/>
<dbReference type="EMBL" id="BLXT01000545">
    <property type="protein sequence ID" value="GFN78138.1"/>
    <property type="molecule type" value="Genomic_DNA"/>
</dbReference>
<dbReference type="Proteomes" id="UP000735302">
    <property type="component" value="Unassembled WGS sequence"/>
</dbReference>
<reference evidence="2 3" key="1">
    <citation type="journal article" date="2021" name="Elife">
        <title>Chloroplast acquisition without the gene transfer in kleptoplastic sea slugs, Plakobranchus ocellatus.</title>
        <authorList>
            <person name="Maeda T."/>
            <person name="Takahashi S."/>
            <person name="Yoshida T."/>
            <person name="Shimamura S."/>
            <person name="Takaki Y."/>
            <person name="Nagai Y."/>
            <person name="Toyoda A."/>
            <person name="Suzuki Y."/>
            <person name="Arimoto A."/>
            <person name="Ishii H."/>
            <person name="Satoh N."/>
            <person name="Nishiyama T."/>
            <person name="Hasebe M."/>
            <person name="Maruyama T."/>
            <person name="Minagawa J."/>
            <person name="Obokata J."/>
            <person name="Shigenobu S."/>
        </authorList>
    </citation>
    <scope>NUCLEOTIDE SEQUENCE [LARGE SCALE GENOMIC DNA]</scope>
</reference>
<protein>
    <submittedName>
        <fullName evidence="2">Uncharacterized protein</fullName>
    </submittedName>
</protein>
<sequence>MLGWSTFRSYNRLVRKNNSDLNKDSNDNNVNHDDDDNADFQPNPVYLCIQPWLQQDDPRLLGSIQAWTSTPDWSSERMIPVYLKAGILLLCHSSATLAHFSVSPSQTVNITKVPKLTFHNF</sequence>
<keyword evidence="3" id="KW-1185">Reference proteome</keyword>
<feature type="region of interest" description="Disordered" evidence="1">
    <location>
        <begin position="18"/>
        <end position="39"/>
    </location>
</feature>
<dbReference type="AlphaFoldDB" id="A0AAV3Y797"/>
<evidence type="ECO:0000313" key="2">
    <source>
        <dbReference type="EMBL" id="GFN78138.1"/>
    </source>
</evidence>
<feature type="compositionally biased region" description="Basic and acidic residues" evidence="1">
    <location>
        <begin position="18"/>
        <end position="32"/>
    </location>
</feature>
<gene>
    <name evidence="2" type="ORF">PoB_000464400</name>
</gene>
<name>A0AAV3Y797_9GAST</name>
<evidence type="ECO:0000313" key="3">
    <source>
        <dbReference type="Proteomes" id="UP000735302"/>
    </source>
</evidence>
<comment type="caution">
    <text evidence="2">The sequence shown here is derived from an EMBL/GenBank/DDBJ whole genome shotgun (WGS) entry which is preliminary data.</text>
</comment>
<accession>A0AAV3Y797</accession>